<accession>A0A3N2PZD4</accession>
<organism evidence="1 2">
    <name type="scientific">Sodiomyces alkalinus (strain CBS 110278 / VKM F-3762 / F11)</name>
    <name type="common">Alkaliphilic filamentous fungus</name>
    <dbReference type="NCBI Taxonomy" id="1314773"/>
    <lineage>
        <taxon>Eukaryota</taxon>
        <taxon>Fungi</taxon>
        <taxon>Dikarya</taxon>
        <taxon>Ascomycota</taxon>
        <taxon>Pezizomycotina</taxon>
        <taxon>Sordariomycetes</taxon>
        <taxon>Hypocreomycetidae</taxon>
        <taxon>Glomerellales</taxon>
        <taxon>Plectosphaerellaceae</taxon>
        <taxon>Sodiomyces</taxon>
    </lineage>
</organism>
<dbReference type="GeneID" id="39582559"/>
<dbReference type="EMBL" id="ML119053">
    <property type="protein sequence ID" value="ROT39786.1"/>
    <property type="molecule type" value="Genomic_DNA"/>
</dbReference>
<evidence type="ECO:0000313" key="1">
    <source>
        <dbReference type="EMBL" id="ROT39786.1"/>
    </source>
</evidence>
<proteinExistence type="predicted"/>
<keyword evidence="2" id="KW-1185">Reference proteome</keyword>
<reference evidence="1 2" key="1">
    <citation type="journal article" date="2018" name="Mol. Ecol.">
        <title>The obligate alkalophilic soda-lake fungus Sodiomyces alkalinus has shifted to a protein diet.</title>
        <authorList>
            <person name="Grum-Grzhimaylo A.A."/>
            <person name="Falkoski D.L."/>
            <person name="van den Heuvel J."/>
            <person name="Valero-Jimenez C.A."/>
            <person name="Min B."/>
            <person name="Choi I.G."/>
            <person name="Lipzen A."/>
            <person name="Daum C.G."/>
            <person name="Aanen D.K."/>
            <person name="Tsang A."/>
            <person name="Henrissat B."/>
            <person name="Bilanenko E.N."/>
            <person name="de Vries R.P."/>
            <person name="van Kan J.A.L."/>
            <person name="Grigoriev I.V."/>
            <person name="Debets A.J.M."/>
        </authorList>
    </citation>
    <scope>NUCLEOTIDE SEQUENCE [LARGE SCALE GENOMIC DNA]</scope>
    <source>
        <strain evidence="1 2">F11</strain>
    </source>
</reference>
<dbReference type="RefSeq" id="XP_028467592.1">
    <property type="nucleotide sequence ID" value="XM_028614081.1"/>
</dbReference>
<sequence length="167" mass="18571">MSVIESEALYITLGKRTPRGTDGRCPAQGKERVCTLYVAPFSRGHANVVGNYPVYPLAIHGRKIVRVPASILTLSQSPSSMLCANTIKGCRYRSGSVRISFSRQYDLKQPYHCTLAAEEKRPKQRPWVTSFCLLTNTSLQHPSTLWPVYNTDFVLFPSTPSQPAPNA</sequence>
<dbReference type="Proteomes" id="UP000272025">
    <property type="component" value="Unassembled WGS sequence"/>
</dbReference>
<name>A0A3N2PZD4_SODAK</name>
<gene>
    <name evidence="1" type="ORF">SODALDRAFT_358204</name>
</gene>
<dbReference type="AlphaFoldDB" id="A0A3N2PZD4"/>
<protein>
    <submittedName>
        <fullName evidence="1">Uncharacterized protein</fullName>
    </submittedName>
</protein>
<evidence type="ECO:0000313" key="2">
    <source>
        <dbReference type="Proteomes" id="UP000272025"/>
    </source>
</evidence>